<dbReference type="InterPro" id="IPR020904">
    <property type="entry name" value="Sc_DH/Rdtase_CS"/>
</dbReference>
<dbReference type="InterPro" id="IPR002347">
    <property type="entry name" value="SDR_fam"/>
</dbReference>
<gene>
    <name evidence="6" type="ORF">GCM10023214_30060</name>
</gene>
<keyword evidence="7" id="KW-1185">Reference proteome</keyword>
<dbReference type="Proteomes" id="UP001500192">
    <property type="component" value="Unassembled WGS sequence"/>
</dbReference>
<evidence type="ECO:0000256" key="3">
    <source>
        <dbReference type="ARBA" id="ARBA00023027"/>
    </source>
</evidence>
<reference evidence="7" key="1">
    <citation type="journal article" date="2019" name="Int. J. Syst. Evol. Microbiol.">
        <title>The Global Catalogue of Microorganisms (GCM) 10K type strain sequencing project: providing services to taxonomists for standard genome sequencing and annotation.</title>
        <authorList>
            <consortium name="The Broad Institute Genomics Platform"/>
            <consortium name="The Broad Institute Genome Sequencing Center for Infectious Disease"/>
            <person name="Wu L."/>
            <person name="Ma J."/>
        </authorList>
    </citation>
    <scope>NUCLEOTIDE SEQUENCE [LARGE SCALE GENOMIC DNA]</scope>
    <source>
        <strain evidence="7">JCM 18054</strain>
    </source>
</reference>
<dbReference type="PRINTS" id="PR00081">
    <property type="entry name" value="GDHRDH"/>
</dbReference>
<dbReference type="Gene3D" id="3.40.50.720">
    <property type="entry name" value="NAD(P)-binding Rossmann-like Domain"/>
    <property type="match status" value="1"/>
</dbReference>
<dbReference type="SMART" id="SM00822">
    <property type="entry name" value="PKS_KR"/>
    <property type="match status" value="1"/>
</dbReference>
<dbReference type="PROSITE" id="PS00061">
    <property type="entry name" value="ADH_SHORT"/>
    <property type="match status" value="1"/>
</dbReference>
<sequence length="278" mass="28650">MRGARAVDDARAGGADDVDDRLRGDRGRGGRVKGRVAVVTGAARGIGAATAVRLAAEGAAVALFDIEDGVEAVARRIDEAGGKALPVRCDVSSEDAWATAVAQCRAELGPVDVLVSNAYTVDVLPAHETSLASWERQLSVNLTGTFLGFRTCLPDLSRHGRGAVVLTSSVHAHFGLPGRPAYAATKAALTGLARQLAVEYGTVLRVNAVLPGPVLTEAWNGIGEADRRRSAEATAVKRLGTPEEVAAAIAFLAGDDASFVTGAELTVDGGWSVVKDSS</sequence>
<feature type="compositionally biased region" description="Basic and acidic residues" evidence="4">
    <location>
        <begin position="1"/>
        <end position="11"/>
    </location>
</feature>
<comment type="similarity">
    <text evidence="1">Belongs to the short-chain dehydrogenases/reductases (SDR) family.</text>
</comment>
<accession>A0ABP9QJ17</accession>
<evidence type="ECO:0000256" key="1">
    <source>
        <dbReference type="ARBA" id="ARBA00006484"/>
    </source>
</evidence>
<evidence type="ECO:0000313" key="6">
    <source>
        <dbReference type="EMBL" id="GAA5162786.1"/>
    </source>
</evidence>
<evidence type="ECO:0000256" key="2">
    <source>
        <dbReference type="ARBA" id="ARBA00023002"/>
    </source>
</evidence>
<evidence type="ECO:0000259" key="5">
    <source>
        <dbReference type="SMART" id="SM00822"/>
    </source>
</evidence>
<organism evidence="6 7">
    <name type="scientific">Amycolatopsis dongchuanensis</name>
    <dbReference type="NCBI Taxonomy" id="1070866"/>
    <lineage>
        <taxon>Bacteria</taxon>
        <taxon>Bacillati</taxon>
        <taxon>Actinomycetota</taxon>
        <taxon>Actinomycetes</taxon>
        <taxon>Pseudonocardiales</taxon>
        <taxon>Pseudonocardiaceae</taxon>
        <taxon>Amycolatopsis</taxon>
    </lineage>
</organism>
<keyword evidence="2" id="KW-0560">Oxidoreductase</keyword>
<evidence type="ECO:0000256" key="4">
    <source>
        <dbReference type="SAM" id="MobiDB-lite"/>
    </source>
</evidence>
<comment type="caution">
    <text evidence="6">The sequence shown here is derived from an EMBL/GenBank/DDBJ whole genome shotgun (WGS) entry which is preliminary data.</text>
</comment>
<dbReference type="CDD" id="cd05233">
    <property type="entry name" value="SDR_c"/>
    <property type="match status" value="1"/>
</dbReference>
<keyword evidence="3" id="KW-0520">NAD</keyword>
<dbReference type="Pfam" id="PF13561">
    <property type="entry name" value="adh_short_C2"/>
    <property type="match status" value="1"/>
</dbReference>
<evidence type="ECO:0000313" key="7">
    <source>
        <dbReference type="Proteomes" id="UP001500192"/>
    </source>
</evidence>
<protein>
    <submittedName>
        <fullName evidence="6">SDR family oxidoreductase</fullName>
    </submittedName>
</protein>
<feature type="domain" description="Ketoreductase" evidence="5">
    <location>
        <begin position="35"/>
        <end position="214"/>
    </location>
</feature>
<dbReference type="SUPFAM" id="SSF51735">
    <property type="entry name" value="NAD(P)-binding Rossmann-fold domains"/>
    <property type="match status" value="1"/>
</dbReference>
<name>A0ABP9QJ17_9PSEU</name>
<dbReference type="InterPro" id="IPR036291">
    <property type="entry name" value="NAD(P)-bd_dom_sf"/>
</dbReference>
<dbReference type="InterPro" id="IPR057326">
    <property type="entry name" value="KR_dom"/>
</dbReference>
<proteinExistence type="inferred from homology"/>
<dbReference type="PRINTS" id="PR00080">
    <property type="entry name" value="SDRFAMILY"/>
</dbReference>
<dbReference type="PANTHER" id="PTHR24321">
    <property type="entry name" value="DEHYDROGENASES, SHORT CHAIN"/>
    <property type="match status" value="1"/>
</dbReference>
<dbReference type="PANTHER" id="PTHR24321:SF8">
    <property type="entry name" value="ESTRADIOL 17-BETA-DEHYDROGENASE 8-RELATED"/>
    <property type="match status" value="1"/>
</dbReference>
<dbReference type="EMBL" id="BAABIB010000063">
    <property type="protein sequence ID" value="GAA5162786.1"/>
    <property type="molecule type" value="Genomic_DNA"/>
</dbReference>
<feature type="region of interest" description="Disordered" evidence="4">
    <location>
        <begin position="1"/>
        <end position="28"/>
    </location>
</feature>